<evidence type="ECO:0008006" key="4">
    <source>
        <dbReference type="Google" id="ProtNLM"/>
    </source>
</evidence>
<feature type="signal peptide" evidence="1">
    <location>
        <begin position="1"/>
        <end position="19"/>
    </location>
</feature>
<keyword evidence="3" id="KW-1185">Reference proteome</keyword>
<protein>
    <recommendedName>
        <fullName evidence="4">Cell wall protein</fullName>
    </recommendedName>
</protein>
<proteinExistence type="predicted"/>
<evidence type="ECO:0000313" key="3">
    <source>
        <dbReference type="Proteomes" id="UP001218188"/>
    </source>
</evidence>
<accession>A0AAD6TCE1</accession>
<comment type="caution">
    <text evidence="2">The sequence shown here is derived from an EMBL/GenBank/DDBJ whole genome shotgun (WGS) entry which is preliminary data.</text>
</comment>
<keyword evidence="1" id="KW-0732">Signal</keyword>
<evidence type="ECO:0000313" key="2">
    <source>
        <dbReference type="EMBL" id="KAJ7041367.1"/>
    </source>
</evidence>
<dbReference type="EMBL" id="JARJCM010000017">
    <property type="protein sequence ID" value="KAJ7041367.1"/>
    <property type="molecule type" value="Genomic_DNA"/>
</dbReference>
<name>A0AAD6TCE1_9AGAR</name>
<dbReference type="Proteomes" id="UP001218188">
    <property type="component" value="Unassembled WGS sequence"/>
</dbReference>
<reference evidence="2" key="1">
    <citation type="submission" date="2023-03" db="EMBL/GenBank/DDBJ databases">
        <title>Massive genome expansion in bonnet fungi (Mycena s.s.) driven by repeated elements and novel gene families across ecological guilds.</title>
        <authorList>
            <consortium name="Lawrence Berkeley National Laboratory"/>
            <person name="Harder C.B."/>
            <person name="Miyauchi S."/>
            <person name="Viragh M."/>
            <person name="Kuo A."/>
            <person name="Thoen E."/>
            <person name="Andreopoulos B."/>
            <person name="Lu D."/>
            <person name="Skrede I."/>
            <person name="Drula E."/>
            <person name="Henrissat B."/>
            <person name="Morin E."/>
            <person name="Kohler A."/>
            <person name="Barry K."/>
            <person name="LaButti K."/>
            <person name="Morin E."/>
            <person name="Salamov A."/>
            <person name="Lipzen A."/>
            <person name="Mereny Z."/>
            <person name="Hegedus B."/>
            <person name="Baldrian P."/>
            <person name="Stursova M."/>
            <person name="Weitz H."/>
            <person name="Taylor A."/>
            <person name="Grigoriev I.V."/>
            <person name="Nagy L.G."/>
            <person name="Martin F."/>
            <person name="Kauserud H."/>
        </authorList>
    </citation>
    <scope>NUCLEOTIDE SEQUENCE</scope>
    <source>
        <strain evidence="2">CBHHK200</strain>
    </source>
</reference>
<sequence>MARILISLVSLVCVCQTLAAPIIARNSSLSSSLECLVPNAQISSALSSLSQINPVFDVSTTGSLFTAEQSLFNVSGLAAVLAGGEPPVGAPADVFSTSQADILQGLTAAQDALKDVQVASSANSNRTTQTLAKVNNALKQAISSLGKDLTDCSKPTASSGSAEQASAAAAAAATVLAGGVTHLPSGSSFGRR</sequence>
<gene>
    <name evidence="2" type="ORF">C8F04DRAFT_1230426</name>
</gene>
<feature type="chain" id="PRO_5042198281" description="Cell wall protein" evidence="1">
    <location>
        <begin position="20"/>
        <end position="192"/>
    </location>
</feature>
<evidence type="ECO:0000256" key="1">
    <source>
        <dbReference type="SAM" id="SignalP"/>
    </source>
</evidence>
<organism evidence="2 3">
    <name type="scientific">Mycena alexandri</name>
    <dbReference type="NCBI Taxonomy" id="1745969"/>
    <lineage>
        <taxon>Eukaryota</taxon>
        <taxon>Fungi</taxon>
        <taxon>Dikarya</taxon>
        <taxon>Basidiomycota</taxon>
        <taxon>Agaricomycotina</taxon>
        <taxon>Agaricomycetes</taxon>
        <taxon>Agaricomycetidae</taxon>
        <taxon>Agaricales</taxon>
        <taxon>Marasmiineae</taxon>
        <taxon>Mycenaceae</taxon>
        <taxon>Mycena</taxon>
    </lineage>
</organism>
<dbReference type="AlphaFoldDB" id="A0AAD6TCE1"/>